<feature type="compositionally biased region" description="Polar residues" evidence="1">
    <location>
        <begin position="693"/>
        <end position="708"/>
    </location>
</feature>
<organism evidence="3 4">
    <name type="scientific">Testicularia cyperi</name>
    <dbReference type="NCBI Taxonomy" id="1882483"/>
    <lineage>
        <taxon>Eukaryota</taxon>
        <taxon>Fungi</taxon>
        <taxon>Dikarya</taxon>
        <taxon>Basidiomycota</taxon>
        <taxon>Ustilaginomycotina</taxon>
        <taxon>Ustilaginomycetes</taxon>
        <taxon>Ustilaginales</taxon>
        <taxon>Anthracoideaceae</taxon>
        <taxon>Testicularia</taxon>
    </lineage>
</organism>
<dbReference type="Proteomes" id="UP000246740">
    <property type="component" value="Unassembled WGS sequence"/>
</dbReference>
<keyword evidence="4" id="KW-1185">Reference proteome</keyword>
<feature type="transmembrane region" description="Helical" evidence="2">
    <location>
        <begin position="187"/>
        <end position="208"/>
    </location>
</feature>
<accession>A0A317XWC2</accession>
<dbReference type="InParanoid" id="A0A317XWC2"/>
<reference evidence="3 4" key="1">
    <citation type="journal article" date="2018" name="Mol. Biol. Evol.">
        <title>Broad Genomic Sampling Reveals a Smut Pathogenic Ancestry of the Fungal Clade Ustilaginomycotina.</title>
        <authorList>
            <person name="Kijpornyongpan T."/>
            <person name="Mondo S.J."/>
            <person name="Barry K."/>
            <person name="Sandor L."/>
            <person name="Lee J."/>
            <person name="Lipzen A."/>
            <person name="Pangilinan J."/>
            <person name="LaButti K."/>
            <person name="Hainaut M."/>
            <person name="Henrissat B."/>
            <person name="Grigoriev I.V."/>
            <person name="Spatafora J.W."/>
            <person name="Aime M.C."/>
        </authorList>
    </citation>
    <scope>NUCLEOTIDE SEQUENCE [LARGE SCALE GENOMIC DNA]</scope>
    <source>
        <strain evidence="3 4">MCA 3645</strain>
    </source>
</reference>
<feature type="transmembrane region" description="Helical" evidence="2">
    <location>
        <begin position="363"/>
        <end position="381"/>
    </location>
</feature>
<gene>
    <name evidence="3" type="ORF">BCV70DRAFT_182725</name>
</gene>
<feature type="transmembrane region" description="Helical" evidence="2">
    <location>
        <begin position="220"/>
        <end position="239"/>
    </location>
</feature>
<feature type="transmembrane region" description="Helical" evidence="2">
    <location>
        <begin position="245"/>
        <end position="265"/>
    </location>
</feature>
<feature type="compositionally biased region" description="Low complexity" evidence="1">
    <location>
        <begin position="614"/>
        <end position="627"/>
    </location>
</feature>
<feature type="compositionally biased region" description="Basic and acidic residues" evidence="1">
    <location>
        <begin position="485"/>
        <end position="494"/>
    </location>
</feature>
<name>A0A317XWC2_9BASI</name>
<feature type="compositionally biased region" description="Low complexity" evidence="1">
    <location>
        <begin position="568"/>
        <end position="578"/>
    </location>
</feature>
<feature type="compositionally biased region" description="Basic and acidic residues" evidence="1">
    <location>
        <begin position="1"/>
        <end position="11"/>
    </location>
</feature>
<feature type="compositionally biased region" description="Basic and acidic residues" evidence="1">
    <location>
        <begin position="670"/>
        <end position="692"/>
    </location>
</feature>
<evidence type="ECO:0000256" key="1">
    <source>
        <dbReference type="SAM" id="MobiDB-lite"/>
    </source>
</evidence>
<proteinExistence type="predicted"/>
<feature type="compositionally biased region" description="Polar residues" evidence="1">
    <location>
        <begin position="633"/>
        <end position="651"/>
    </location>
</feature>
<keyword evidence="2" id="KW-1133">Transmembrane helix</keyword>
<feature type="compositionally biased region" description="Polar residues" evidence="1">
    <location>
        <begin position="12"/>
        <end position="21"/>
    </location>
</feature>
<sequence>MPRDLLARDGNDPSNSYQGHSANDIAQAIADHASKMSAIDKELLASTTTPSSYQGHDSADIAKAIQSYVAQHQDDKWSAKFVQPSTLSSSNFKSSAVESSLSSAVQYAAIDVDPSVFSLAAHAQSHQFSQIILCIIWISTGLLLVFFGWSAYFWGANLSAAPKRIDEKAPKKGKSRSSSILCSGPPLAGGVGGLVVGFLFFSFLATVITSAICVSRAKTVSSISYFIIWLVPGLMGALLAGHWALFARAFTGLLAGGCLTVILTAMFGIHTLIIRVIIVSIFTSLITAPLLIPNRTAIHFPLLNMCTSIIGMVTFLDGVALYAPPQASSASWIDLWIVLFAMDESSSEVSATKKWGTSAFKGYIAGAVLGAVVGFLFEFIFHKHASEDPEQEWNNYLGSYTQHLGGKDPLADLQDRAGSFEPAPTPLERIAGLFAPKKRPATYGNVPTGHGSDHSPLTELPTSKAQRARRSRSRKSRGSPAKFEALSRHDRDLEGAESDSDATEYDSDSSLHKLAPGKKALAKSSKSLYSQNEDDTHEEEEDLVGPLYRSDDSKAENYRGYALPRPPSYRTNSSNSHGSSRDSRLTGTTVNSNGAKSNKSIDVYRDGDAAGLGSPTRPSALSRSTTLSPPPSFHTSVDSTASPLPTSVPATPSLINAITRIQAAQAQARAWHDSRQQDSRCDSEVSPYDKEPSSASPPSQTKTLTTSAAEDKSPASPHVSNSRDGPGFQTWWKKEVKGDRPQ</sequence>
<feature type="region of interest" description="Disordered" evidence="1">
    <location>
        <begin position="1"/>
        <end position="21"/>
    </location>
</feature>
<evidence type="ECO:0000313" key="4">
    <source>
        <dbReference type="Proteomes" id="UP000246740"/>
    </source>
</evidence>
<feature type="compositionally biased region" description="Basic residues" evidence="1">
    <location>
        <begin position="466"/>
        <end position="477"/>
    </location>
</feature>
<feature type="transmembrane region" description="Helical" evidence="2">
    <location>
        <begin position="131"/>
        <end position="154"/>
    </location>
</feature>
<keyword evidence="2" id="KW-0472">Membrane</keyword>
<dbReference type="STRING" id="1882483.A0A317XWC2"/>
<feature type="compositionally biased region" description="Acidic residues" evidence="1">
    <location>
        <begin position="532"/>
        <end position="543"/>
    </location>
</feature>
<evidence type="ECO:0000256" key="2">
    <source>
        <dbReference type="SAM" id="Phobius"/>
    </source>
</evidence>
<protein>
    <recommendedName>
        <fullName evidence="5">DUF4203 domain-containing protein</fullName>
    </recommendedName>
</protein>
<feature type="transmembrane region" description="Helical" evidence="2">
    <location>
        <begin position="272"/>
        <end position="292"/>
    </location>
</feature>
<dbReference type="OrthoDB" id="3364886at2759"/>
<evidence type="ECO:0000313" key="3">
    <source>
        <dbReference type="EMBL" id="PWZ02554.1"/>
    </source>
</evidence>
<dbReference type="AlphaFoldDB" id="A0A317XWC2"/>
<feature type="region of interest" description="Disordered" evidence="1">
    <location>
        <begin position="668"/>
        <end position="742"/>
    </location>
</feature>
<feature type="region of interest" description="Disordered" evidence="1">
    <location>
        <begin position="431"/>
        <end position="651"/>
    </location>
</feature>
<feature type="compositionally biased region" description="Basic and acidic residues" evidence="1">
    <location>
        <begin position="732"/>
        <end position="742"/>
    </location>
</feature>
<evidence type="ECO:0008006" key="5">
    <source>
        <dbReference type="Google" id="ProtNLM"/>
    </source>
</evidence>
<feature type="compositionally biased region" description="Polar residues" evidence="1">
    <location>
        <begin position="585"/>
        <end position="600"/>
    </location>
</feature>
<dbReference type="EMBL" id="KZ819188">
    <property type="protein sequence ID" value="PWZ02554.1"/>
    <property type="molecule type" value="Genomic_DNA"/>
</dbReference>
<keyword evidence="2" id="KW-0812">Transmembrane</keyword>
<feature type="compositionally biased region" description="Low complexity" evidence="1">
    <location>
        <begin position="513"/>
        <end position="528"/>
    </location>
</feature>
<feature type="compositionally biased region" description="Acidic residues" evidence="1">
    <location>
        <begin position="495"/>
        <end position="507"/>
    </location>
</feature>